<dbReference type="KEGG" id="tet:TTHERM_01079210"/>
<dbReference type="eggNOG" id="KOG0094">
    <property type="taxonomic scope" value="Eukaryota"/>
</dbReference>
<dbReference type="Gene3D" id="3.40.50.300">
    <property type="entry name" value="P-loop containing nucleotide triphosphate hydrolases"/>
    <property type="match status" value="1"/>
</dbReference>
<dbReference type="PROSITE" id="PS51420">
    <property type="entry name" value="RHO"/>
    <property type="match status" value="1"/>
</dbReference>
<dbReference type="PROSITE" id="PS51421">
    <property type="entry name" value="RAS"/>
    <property type="match status" value="1"/>
</dbReference>
<dbReference type="FunFam" id="3.40.50.300:FF:000823">
    <property type="entry name" value="Small GTPase RAB, putative"/>
    <property type="match status" value="1"/>
</dbReference>
<dbReference type="EMBL" id="GG662371">
    <property type="protein sequence ID" value="EAS05444.3"/>
    <property type="molecule type" value="Genomic_DNA"/>
</dbReference>
<dbReference type="PRINTS" id="PR00449">
    <property type="entry name" value="RASTRNSFRMNG"/>
</dbReference>
<dbReference type="OMA" id="PNIVIMN"/>
<evidence type="ECO:0000313" key="3">
    <source>
        <dbReference type="EMBL" id="EAS05444.3"/>
    </source>
</evidence>
<dbReference type="STRING" id="312017.Q24CD0"/>
<evidence type="ECO:0000256" key="1">
    <source>
        <dbReference type="ARBA" id="ARBA00022741"/>
    </source>
</evidence>
<dbReference type="OrthoDB" id="9989112at2759"/>
<reference evidence="4" key="1">
    <citation type="journal article" date="2006" name="PLoS Biol.">
        <title>Macronuclear genome sequence of the ciliate Tetrahymena thermophila, a model eukaryote.</title>
        <authorList>
            <person name="Eisen J.A."/>
            <person name="Coyne R.S."/>
            <person name="Wu M."/>
            <person name="Wu D."/>
            <person name="Thiagarajan M."/>
            <person name="Wortman J.R."/>
            <person name="Badger J.H."/>
            <person name="Ren Q."/>
            <person name="Amedeo P."/>
            <person name="Jones K.M."/>
            <person name="Tallon L.J."/>
            <person name="Delcher A.L."/>
            <person name="Salzberg S.L."/>
            <person name="Silva J.C."/>
            <person name="Haas B.J."/>
            <person name="Majoros W.H."/>
            <person name="Farzad M."/>
            <person name="Carlton J.M."/>
            <person name="Smith R.K. Jr."/>
            <person name="Garg J."/>
            <person name="Pearlman R.E."/>
            <person name="Karrer K.M."/>
            <person name="Sun L."/>
            <person name="Manning G."/>
            <person name="Elde N.C."/>
            <person name="Turkewitz A.P."/>
            <person name="Asai D.J."/>
            <person name="Wilkes D.E."/>
            <person name="Wang Y."/>
            <person name="Cai H."/>
            <person name="Collins K."/>
            <person name="Stewart B.A."/>
            <person name="Lee S.R."/>
            <person name="Wilamowska K."/>
            <person name="Weinberg Z."/>
            <person name="Ruzzo W.L."/>
            <person name="Wloga D."/>
            <person name="Gaertig J."/>
            <person name="Frankel J."/>
            <person name="Tsao C.-C."/>
            <person name="Gorovsky M.A."/>
            <person name="Keeling P.J."/>
            <person name="Waller R.F."/>
            <person name="Patron N.J."/>
            <person name="Cherry J.M."/>
            <person name="Stover N.A."/>
            <person name="Krieger C.J."/>
            <person name="del Toro C."/>
            <person name="Ryder H.F."/>
            <person name="Williamson S.C."/>
            <person name="Barbeau R.A."/>
            <person name="Hamilton E.P."/>
            <person name="Orias E."/>
        </authorList>
    </citation>
    <scope>NUCLEOTIDE SEQUENCE [LARGE SCALE GENOMIC DNA]</scope>
    <source>
        <strain evidence="4">SB210</strain>
    </source>
</reference>
<dbReference type="InterPro" id="IPR027417">
    <property type="entry name" value="P-loop_NTPase"/>
</dbReference>
<dbReference type="SMART" id="SM00174">
    <property type="entry name" value="RHO"/>
    <property type="match status" value="1"/>
</dbReference>
<keyword evidence="1" id="KW-0547">Nucleotide-binding</keyword>
<dbReference type="GO" id="GO:0003924">
    <property type="term" value="F:GTPase activity"/>
    <property type="evidence" value="ECO:0007669"/>
    <property type="project" value="InterPro"/>
</dbReference>
<gene>
    <name evidence="3" type="ORF">TTHERM_01079210</name>
</gene>
<dbReference type="SUPFAM" id="SSF52540">
    <property type="entry name" value="P-loop containing nucleoside triphosphate hydrolases"/>
    <property type="match status" value="1"/>
</dbReference>
<organism evidence="3 4">
    <name type="scientific">Tetrahymena thermophila (strain SB210)</name>
    <dbReference type="NCBI Taxonomy" id="312017"/>
    <lineage>
        <taxon>Eukaryota</taxon>
        <taxon>Sar</taxon>
        <taxon>Alveolata</taxon>
        <taxon>Ciliophora</taxon>
        <taxon>Intramacronucleata</taxon>
        <taxon>Oligohymenophorea</taxon>
        <taxon>Hymenostomatida</taxon>
        <taxon>Tetrahymenina</taxon>
        <taxon>Tetrahymenidae</taxon>
        <taxon>Tetrahymena</taxon>
    </lineage>
</organism>
<evidence type="ECO:0000256" key="2">
    <source>
        <dbReference type="ARBA" id="ARBA00023134"/>
    </source>
</evidence>
<dbReference type="GO" id="GO:0005525">
    <property type="term" value="F:GTP binding"/>
    <property type="evidence" value="ECO:0007669"/>
    <property type="project" value="UniProtKB-KW"/>
</dbReference>
<dbReference type="Proteomes" id="UP000009168">
    <property type="component" value="Unassembled WGS sequence"/>
</dbReference>
<protein>
    <submittedName>
        <fullName evidence="3">Rab-family small GTPase</fullName>
    </submittedName>
</protein>
<accession>Q24CD0</accession>
<dbReference type="PROSITE" id="PS51417">
    <property type="entry name" value="ARF"/>
    <property type="match status" value="1"/>
</dbReference>
<dbReference type="AlphaFoldDB" id="Q24CD0"/>
<dbReference type="InterPro" id="IPR001806">
    <property type="entry name" value="Small_GTPase"/>
</dbReference>
<dbReference type="SMART" id="SM00176">
    <property type="entry name" value="RAN"/>
    <property type="match status" value="1"/>
</dbReference>
<dbReference type="RefSeq" id="XP_001025689.3">
    <property type="nucleotide sequence ID" value="XM_001025689.4"/>
</dbReference>
<evidence type="ECO:0000313" key="4">
    <source>
        <dbReference type="Proteomes" id="UP000009168"/>
    </source>
</evidence>
<dbReference type="GeneID" id="7826371"/>
<dbReference type="CDD" id="cd01861">
    <property type="entry name" value="Rab6"/>
    <property type="match status" value="1"/>
</dbReference>
<dbReference type="PROSITE" id="PS51419">
    <property type="entry name" value="RAB"/>
    <property type="match status" value="1"/>
</dbReference>
<dbReference type="InParanoid" id="Q24CD0"/>
<dbReference type="PANTHER" id="PTHR47977">
    <property type="entry name" value="RAS-RELATED PROTEIN RAB"/>
    <property type="match status" value="1"/>
</dbReference>
<dbReference type="HOGENOM" id="CLU_041217_10_2_1"/>
<dbReference type="Pfam" id="PF00071">
    <property type="entry name" value="Ras"/>
    <property type="match status" value="1"/>
</dbReference>
<dbReference type="SMART" id="SM00173">
    <property type="entry name" value="RAS"/>
    <property type="match status" value="1"/>
</dbReference>
<proteinExistence type="predicted"/>
<dbReference type="InterPro" id="IPR005225">
    <property type="entry name" value="Small_GTP-bd"/>
</dbReference>
<dbReference type="InterPro" id="IPR050227">
    <property type="entry name" value="Rab"/>
</dbReference>
<dbReference type="SMART" id="SM00175">
    <property type="entry name" value="RAB"/>
    <property type="match status" value="1"/>
</dbReference>
<name>Q24CD0_TETTS</name>
<keyword evidence="2" id="KW-0342">GTP-binding</keyword>
<sequence length="225" mass="24993">MQDQSITKQVKKYKLVFIGDQSVGKTSIINRFINDSFQGTQQPTVGIDFVAKTLHLDNKTIRLQLWDTAGQERFRSLIPSYIRDSDAAIIVYDITNQASFASVNKWLDYVREERGDGVLIVLLANKLDLPDQRAVQTVDGQQFAKQQNLIFSEVSAKEGNNINDVFKNLAQLLQGSEKSDQTDMDLGIKGAASNNSKCTTAGGTIQLSTNQDAPVKQTQDKQCQC</sequence>
<keyword evidence="4" id="KW-1185">Reference proteome</keyword>
<dbReference type="NCBIfam" id="TIGR00231">
    <property type="entry name" value="small_GTP"/>
    <property type="match status" value="1"/>
</dbReference>